<evidence type="ECO:0000256" key="1">
    <source>
        <dbReference type="ARBA" id="ARBA00000142"/>
    </source>
</evidence>
<name>A0ABP0SXF5_9DINO</name>
<keyword evidence="5" id="KW-0949">S-adenosyl-L-methionine</keyword>
<dbReference type="Proteomes" id="UP001642484">
    <property type="component" value="Unassembled WGS sequence"/>
</dbReference>
<keyword evidence="8" id="KW-1185">Reference proteome</keyword>
<keyword evidence="4" id="KW-0808">Transferase</keyword>
<evidence type="ECO:0000313" key="8">
    <source>
        <dbReference type="Proteomes" id="UP001642484"/>
    </source>
</evidence>
<evidence type="ECO:0000256" key="4">
    <source>
        <dbReference type="ARBA" id="ARBA00022679"/>
    </source>
</evidence>
<comment type="catalytic activity">
    <reaction evidence="1">
        <text>guanosine(46) in tRNA + S-adenosyl-L-methionine = N(7)-methylguanosine(46) in tRNA + S-adenosyl-L-homocysteine</text>
        <dbReference type="Rhea" id="RHEA:42708"/>
        <dbReference type="Rhea" id="RHEA-COMP:10188"/>
        <dbReference type="Rhea" id="RHEA-COMP:10189"/>
        <dbReference type="ChEBI" id="CHEBI:57856"/>
        <dbReference type="ChEBI" id="CHEBI:59789"/>
        <dbReference type="ChEBI" id="CHEBI:74269"/>
        <dbReference type="ChEBI" id="CHEBI:74480"/>
        <dbReference type="EC" id="2.1.1.33"/>
    </reaction>
</comment>
<evidence type="ECO:0000256" key="2">
    <source>
        <dbReference type="ARBA" id="ARBA00011977"/>
    </source>
</evidence>
<comment type="caution">
    <text evidence="7">The sequence shown here is derived from an EMBL/GenBank/DDBJ whole genome shotgun (WGS) entry which is preliminary data.</text>
</comment>
<reference evidence="7 8" key="1">
    <citation type="submission" date="2024-02" db="EMBL/GenBank/DDBJ databases">
        <authorList>
            <person name="Chen Y."/>
            <person name="Shah S."/>
            <person name="Dougan E. K."/>
            <person name="Thang M."/>
            <person name="Chan C."/>
        </authorList>
    </citation>
    <scope>NUCLEOTIDE SEQUENCE [LARGE SCALE GENOMIC DNA]</scope>
</reference>
<evidence type="ECO:0000256" key="6">
    <source>
        <dbReference type="ARBA" id="ARBA00022694"/>
    </source>
</evidence>
<evidence type="ECO:0000256" key="3">
    <source>
        <dbReference type="ARBA" id="ARBA00022603"/>
    </source>
</evidence>
<keyword evidence="3" id="KW-0489">Methyltransferase</keyword>
<dbReference type="EMBL" id="CAXAMN010028583">
    <property type="protein sequence ID" value="CAK9117068.1"/>
    <property type="molecule type" value="Genomic_DNA"/>
</dbReference>
<dbReference type="Gene3D" id="3.40.50.150">
    <property type="entry name" value="Vaccinia Virus protein VP39"/>
    <property type="match status" value="1"/>
</dbReference>
<keyword evidence="6" id="KW-0819">tRNA processing</keyword>
<dbReference type="InterPro" id="IPR029063">
    <property type="entry name" value="SAM-dependent_MTases_sf"/>
</dbReference>
<dbReference type="Pfam" id="PF02390">
    <property type="entry name" value="Methyltransf_4"/>
    <property type="match status" value="1"/>
</dbReference>
<accession>A0ABP0SXF5</accession>
<dbReference type="InterPro" id="IPR003358">
    <property type="entry name" value="tRNA_(Gua-N-7)_MeTrfase_Trmb"/>
</dbReference>
<protein>
    <recommendedName>
        <fullName evidence="2">tRNA (guanine(46)-N(7))-methyltransferase</fullName>
        <ecNumber evidence="2">2.1.1.33</ecNumber>
    </recommendedName>
</protein>
<dbReference type="EC" id="2.1.1.33" evidence="2"/>
<proteinExistence type="predicted"/>
<sequence length="429" mass="48643">MERTKVFIAYPLVVARSEPTHSLARVCLVQWACVRIHFTDVGCCYTSSCVTMFHMKSKARMLNACHQKRHAFLRLLVPSPSRPSVPDFYLAMGSLKQKKLPRAFSGLRTLACSCPWSLCAGRSDSSVCSCVFGQLFSEGLALSPGLEGADVRDVKAKQMSVRFNDQLREWHWQRKGGTFFQIWQPPGVIFSCLQKDHHLHGQRVPAWESWGFNDPKVPTRLVLRALGGRWVSWKAMQRRQERWVIADSNDGHLFNAFVRAMDFYGIDAKDPESSFPNIRLLYAHARSALAFFPKQSLRSLHIHFPWAQRSSAPRRAAMVNLQLLLDACSILEPRGELHIVADKEELIQEACAMLTKSQLFTPSFGFPFHVEGLPKSYPGKDHLLADRTIVTGQSSKDAALFYTSWEKKPPELPNFRFRGGVPSLPLLEE</sequence>
<evidence type="ECO:0000256" key="5">
    <source>
        <dbReference type="ARBA" id="ARBA00022691"/>
    </source>
</evidence>
<organism evidence="7 8">
    <name type="scientific">Durusdinium trenchii</name>
    <dbReference type="NCBI Taxonomy" id="1381693"/>
    <lineage>
        <taxon>Eukaryota</taxon>
        <taxon>Sar</taxon>
        <taxon>Alveolata</taxon>
        <taxon>Dinophyceae</taxon>
        <taxon>Suessiales</taxon>
        <taxon>Symbiodiniaceae</taxon>
        <taxon>Durusdinium</taxon>
    </lineage>
</organism>
<gene>
    <name evidence="7" type="ORF">CCMP2556_LOCUS54495</name>
</gene>
<evidence type="ECO:0000313" key="7">
    <source>
        <dbReference type="EMBL" id="CAK9117068.1"/>
    </source>
</evidence>